<name>A0A445MRZ0_9BACT</name>
<dbReference type="EMBL" id="OJIN01000031">
    <property type="protein sequence ID" value="SPD72240.1"/>
    <property type="molecule type" value="Genomic_DNA"/>
</dbReference>
<organism evidence="1">
    <name type="scientific">uncultured Desulfobacterium sp</name>
    <dbReference type="NCBI Taxonomy" id="201089"/>
    <lineage>
        <taxon>Bacteria</taxon>
        <taxon>Pseudomonadati</taxon>
        <taxon>Thermodesulfobacteriota</taxon>
        <taxon>Desulfobacteria</taxon>
        <taxon>Desulfobacterales</taxon>
        <taxon>Desulfobacteriaceae</taxon>
        <taxon>Desulfobacterium</taxon>
        <taxon>environmental samples</taxon>
    </lineage>
</organism>
<reference evidence="1" key="1">
    <citation type="submission" date="2018-01" db="EMBL/GenBank/DDBJ databases">
        <authorList>
            <person name="Regsiter A."/>
            <person name="William W."/>
        </authorList>
    </citation>
    <scope>NUCLEOTIDE SEQUENCE</scope>
    <source>
        <strain evidence="1">TRIP AH-1</strain>
    </source>
</reference>
<sequence>MGNRLPYDDCLDPKPVVIGRNFWIGMGVCIVLGDNNWRWSHNRNGSSSIW</sequence>
<evidence type="ECO:0000313" key="1">
    <source>
        <dbReference type="EMBL" id="SPD72240.1"/>
    </source>
</evidence>
<gene>
    <name evidence="1" type="ORF">PITCH_A1260063</name>
</gene>
<accession>A0A445MRZ0</accession>
<protein>
    <submittedName>
        <fullName evidence="1">Uncharacterized protein</fullName>
    </submittedName>
</protein>
<dbReference type="AlphaFoldDB" id="A0A445MRZ0"/>
<proteinExistence type="predicted"/>